<sequence>MNGDRRNKWNEEHENVNQSCLYNEDKECIIKDIVSLSHDEELVETNYYKNEINLVSNNENLELTSNVSFLYETRCPHTGIKKLVVGGNQCATSDDKYILIFGIKNSNKFILLKRIFHFLYKLSNINDIYHFNKELYKTNESKEMCIYEFNNSKIPYKICVIDCPEYDVSHDQMKKKFTMKRLYKEFLRKYVFSKGYLLLSSVIITVNEKLNLKFLKEIKKLKIFFKECDNPNVFEKCFNGKFINNENDVIYMNDMDEYFKKIENNYQILLKTSLI</sequence>
<dbReference type="WBParaSite" id="PTRK_0000853900.1">
    <property type="protein sequence ID" value="PTRK_0000853900.1"/>
    <property type="gene ID" value="PTRK_0000853900"/>
</dbReference>
<keyword evidence="1" id="KW-1185">Reference proteome</keyword>
<dbReference type="Proteomes" id="UP000038045">
    <property type="component" value="Unplaced"/>
</dbReference>
<dbReference type="AlphaFoldDB" id="A0A0N4ZKA6"/>
<dbReference type="STRING" id="131310.A0A0N4ZKA6"/>
<evidence type="ECO:0000313" key="1">
    <source>
        <dbReference type="Proteomes" id="UP000038045"/>
    </source>
</evidence>
<reference evidence="2" key="1">
    <citation type="submission" date="2017-02" db="UniProtKB">
        <authorList>
            <consortium name="WormBaseParasite"/>
        </authorList>
    </citation>
    <scope>IDENTIFICATION</scope>
</reference>
<proteinExistence type="predicted"/>
<protein>
    <submittedName>
        <fullName evidence="2">Actin-binding transcription modulator</fullName>
    </submittedName>
</protein>
<organism evidence="1 2">
    <name type="scientific">Parastrongyloides trichosuri</name>
    <name type="common">Possum-specific nematode worm</name>
    <dbReference type="NCBI Taxonomy" id="131310"/>
    <lineage>
        <taxon>Eukaryota</taxon>
        <taxon>Metazoa</taxon>
        <taxon>Ecdysozoa</taxon>
        <taxon>Nematoda</taxon>
        <taxon>Chromadorea</taxon>
        <taxon>Rhabditida</taxon>
        <taxon>Tylenchina</taxon>
        <taxon>Panagrolaimomorpha</taxon>
        <taxon>Strongyloidoidea</taxon>
        <taxon>Strongyloididae</taxon>
        <taxon>Parastrongyloides</taxon>
    </lineage>
</organism>
<accession>A0A0N4ZKA6</accession>
<name>A0A0N4ZKA6_PARTI</name>
<evidence type="ECO:0000313" key="2">
    <source>
        <dbReference type="WBParaSite" id="PTRK_0000853900.1"/>
    </source>
</evidence>